<evidence type="ECO:0000313" key="1">
    <source>
        <dbReference type="EMBL" id="BAH90959.1"/>
    </source>
</evidence>
<accession>C7IWR9</accession>
<reference evidence="1 2" key="1">
    <citation type="journal article" date="2005" name="Nature">
        <title>The map-based sequence of the rice genome.</title>
        <authorList>
            <consortium name="International rice genome sequencing project (IRGSP)"/>
            <person name="Matsumoto T."/>
            <person name="Wu J."/>
            <person name="Kanamori H."/>
            <person name="Katayose Y."/>
            <person name="Fujisawa M."/>
            <person name="Namiki N."/>
            <person name="Mizuno H."/>
            <person name="Yamamoto K."/>
            <person name="Antonio B.A."/>
            <person name="Baba T."/>
            <person name="Sakata K."/>
            <person name="Nagamura Y."/>
            <person name="Aoki H."/>
            <person name="Arikawa K."/>
            <person name="Arita K."/>
            <person name="Bito T."/>
            <person name="Chiden Y."/>
            <person name="Fujitsuka N."/>
            <person name="Fukunaka R."/>
            <person name="Hamada M."/>
            <person name="Harada C."/>
            <person name="Hayashi A."/>
            <person name="Hijishita S."/>
            <person name="Honda M."/>
            <person name="Hosokawa S."/>
            <person name="Ichikawa Y."/>
            <person name="Idonuma A."/>
            <person name="Iijima M."/>
            <person name="Ikeda M."/>
            <person name="Ikeno M."/>
            <person name="Ito K."/>
            <person name="Ito S."/>
            <person name="Ito T."/>
            <person name="Ito Y."/>
            <person name="Ito Y."/>
            <person name="Iwabuchi A."/>
            <person name="Kamiya K."/>
            <person name="Karasawa W."/>
            <person name="Kurita K."/>
            <person name="Katagiri S."/>
            <person name="Kikuta A."/>
            <person name="Kobayashi H."/>
            <person name="Kobayashi N."/>
            <person name="Machita K."/>
            <person name="Maehara T."/>
            <person name="Masukawa M."/>
            <person name="Mizubayashi T."/>
            <person name="Mukai Y."/>
            <person name="Nagasaki H."/>
            <person name="Nagata Y."/>
            <person name="Naito S."/>
            <person name="Nakashima M."/>
            <person name="Nakama Y."/>
            <person name="Nakamichi Y."/>
            <person name="Nakamura M."/>
            <person name="Meguro A."/>
            <person name="Negishi M."/>
            <person name="Ohta I."/>
            <person name="Ohta T."/>
            <person name="Okamoto M."/>
            <person name="Ono N."/>
            <person name="Saji S."/>
            <person name="Sakaguchi M."/>
            <person name="Sakai K."/>
            <person name="Shibata M."/>
            <person name="Shimokawa T."/>
            <person name="Song J."/>
            <person name="Takazaki Y."/>
            <person name="Terasawa K."/>
            <person name="Tsugane M."/>
            <person name="Tsuji K."/>
            <person name="Ueda S."/>
            <person name="Waki K."/>
            <person name="Yamagata H."/>
            <person name="Yamamoto M."/>
            <person name="Yamamoto S."/>
            <person name="Yamane H."/>
            <person name="Yoshiki S."/>
            <person name="Yoshihara R."/>
            <person name="Yukawa K."/>
            <person name="Zhong H."/>
            <person name="Yano M."/>
            <person name="Yuan Q."/>
            <person name="Ouyang S."/>
            <person name="Liu J."/>
            <person name="Jones K.M."/>
            <person name="Gansberger K."/>
            <person name="Moffat K."/>
            <person name="Hill J."/>
            <person name="Bera J."/>
            <person name="Fadrosh D."/>
            <person name="Jin S."/>
            <person name="Johri S."/>
            <person name="Kim M."/>
            <person name="Overton L."/>
            <person name="Reardon M."/>
            <person name="Tsitrin T."/>
            <person name="Vuong H."/>
            <person name="Weaver B."/>
            <person name="Ciecko A."/>
            <person name="Tallon L."/>
            <person name="Jackson J."/>
            <person name="Pai G."/>
            <person name="Aken S.V."/>
            <person name="Utterback T."/>
            <person name="Reidmuller S."/>
            <person name="Feldblyum T."/>
            <person name="Hsiao J."/>
            <person name="Zismann V."/>
            <person name="Iobst S."/>
            <person name="de Vazeille A.R."/>
            <person name="Buell C.R."/>
            <person name="Ying K."/>
            <person name="Li Y."/>
            <person name="Lu T."/>
            <person name="Huang Y."/>
            <person name="Zhao Q."/>
            <person name="Feng Q."/>
            <person name="Zhang L."/>
            <person name="Zhu J."/>
            <person name="Weng Q."/>
            <person name="Mu J."/>
            <person name="Lu Y."/>
            <person name="Fan D."/>
            <person name="Liu Y."/>
            <person name="Guan J."/>
            <person name="Zhang Y."/>
            <person name="Yu S."/>
            <person name="Liu X."/>
            <person name="Zhang Y."/>
            <person name="Hong G."/>
            <person name="Han B."/>
            <person name="Choisne N."/>
            <person name="Demange N."/>
            <person name="Orjeda G."/>
            <person name="Samain S."/>
            <person name="Cattolico L."/>
            <person name="Pelletier E."/>
            <person name="Couloux A."/>
            <person name="Segurens B."/>
            <person name="Wincker P."/>
            <person name="D'Hont A."/>
            <person name="Scarpelli C."/>
            <person name="Weissenbach J."/>
            <person name="Salanoubat M."/>
            <person name="Quetier F."/>
            <person name="Yu Y."/>
            <person name="Kim H.R."/>
            <person name="Rambo T."/>
            <person name="Currie J."/>
            <person name="Collura K."/>
            <person name="Luo M."/>
            <person name="Yang T."/>
            <person name="Ammiraju J.S.S."/>
            <person name="Engler F."/>
            <person name="Soderlund C."/>
            <person name="Wing R.A."/>
            <person name="Palmer L.E."/>
            <person name="de la Bastide M."/>
            <person name="Spiegel L."/>
            <person name="Nascimento L."/>
            <person name="Zutavern T."/>
            <person name="O'Shaughnessy A."/>
            <person name="Dike S."/>
            <person name="Dedhia N."/>
            <person name="Preston R."/>
            <person name="Balija V."/>
            <person name="McCombie W.R."/>
            <person name="Chow T."/>
            <person name="Chen H."/>
            <person name="Chung M."/>
            <person name="Chen C."/>
            <person name="Shaw J."/>
            <person name="Wu H."/>
            <person name="Hsiao K."/>
            <person name="Chao Y."/>
            <person name="Chu M."/>
            <person name="Cheng C."/>
            <person name="Hour A."/>
            <person name="Lee P."/>
            <person name="Lin S."/>
            <person name="Lin Y."/>
            <person name="Liou J."/>
            <person name="Liu S."/>
            <person name="Hsing Y."/>
            <person name="Raghuvanshi S."/>
            <person name="Mohanty A."/>
            <person name="Bharti A.K."/>
            <person name="Gaur A."/>
            <person name="Gupta V."/>
            <person name="Kumar D."/>
            <person name="Ravi V."/>
            <person name="Vij S."/>
            <person name="Kapur A."/>
            <person name="Khurana P."/>
            <person name="Khurana P."/>
            <person name="Khurana J.P."/>
            <person name="Tyagi A.K."/>
            <person name="Gaikwad K."/>
            <person name="Singh A."/>
            <person name="Dalal V."/>
            <person name="Srivastava S."/>
            <person name="Dixit A."/>
            <person name="Pal A.K."/>
            <person name="Ghazi I.A."/>
            <person name="Yadav M."/>
            <person name="Pandit A."/>
            <person name="Bhargava A."/>
            <person name="Sureshbabu K."/>
            <person name="Batra K."/>
            <person name="Sharma T.R."/>
            <person name="Mohapatra T."/>
            <person name="Singh N.K."/>
            <person name="Messing J."/>
            <person name="Nelson A.B."/>
            <person name="Fuks G."/>
            <person name="Kavchok S."/>
            <person name="Keizer G."/>
            <person name="Linton E."/>
            <person name="Llaca V."/>
            <person name="Song R."/>
            <person name="Tanyolac B."/>
            <person name="Young S."/>
            <person name="Ho-Il K."/>
            <person name="Hahn J.H."/>
            <person name="Sangsakoo G."/>
            <person name="Vanavichit A."/>
            <person name="de Mattos Luiz.A.T."/>
            <person name="Zimmer P.D."/>
            <person name="Malone G."/>
            <person name="Dellagostin O."/>
            <person name="de Oliveira A.C."/>
            <person name="Bevan M."/>
            <person name="Bancroft I."/>
            <person name="Minx P."/>
            <person name="Cordum H."/>
            <person name="Wilson R."/>
            <person name="Cheng Z."/>
            <person name="Jin W."/>
            <person name="Jiang J."/>
            <person name="Leong S.A."/>
            <person name="Iwama H."/>
            <person name="Gojobori T."/>
            <person name="Itoh T."/>
            <person name="Niimura Y."/>
            <person name="Fujii Y."/>
            <person name="Habara T."/>
            <person name="Sakai H."/>
            <person name="Sato Y."/>
            <person name="Wilson G."/>
            <person name="Kumar K."/>
            <person name="McCouch S."/>
            <person name="Juretic N."/>
            <person name="Hoen D."/>
            <person name="Wright S."/>
            <person name="Bruskiewich R."/>
            <person name="Bureau T."/>
            <person name="Miyao A."/>
            <person name="Hirochika H."/>
            <person name="Nishikawa T."/>
            <person name="Kadowaki K."/>
            <person name="Sugiura M."/>
            <person name="Burr B."/>
            <person name="Sasaki T."/>
        </authorList>
    </citation>
    <scope>NUCLEOTIDE SEQUENCE [LARGE SCALE GENOMIC DNA]</scope>
    <source>
        <strain evidence="2">cv. Nipponbare</strain>
    </source>
</reference>
<name>C7IWR9_ORYSJ</name>
<protein>
    <submittedName>
        <fullName evidence="1">Os01g0212500 protein</fullName>
    </submittedName>
</protein>
<proteinExistence type="predicted"/>
<dbReference type="KEGG" id="dosa:Os01g0212500"/>
<organism evidence="1 2">
    <name type="scientific">Oryza sativa subsp. japonica</name>
    <name type="common">Rice</name>
    <dbReference type="NCBI Taxonomy" id="39947"/>
    <lineage>
        <taxon>Eukaryota</taxon>
        <taxon>Viridiplantae</taxon>
        <taxon>Streptophyta</taxon>
        <taxon>Embryophyta</taxon>
        <taxon>Tracheophyta</taxon>
        <taxon>Spermatophyta</taxon>
        <taxon>Magnoliopsida</taxon>
        <taxon>Liliopsida</taxon>
        <taxon>Poales</taxon>
        <taxon>Poaceae</taxon>
        <taxon>BOP clade</taxon>
        <taxon>Oryzoideae</taxon>
        <taxon>Oryzeae</taxon>
        <taxon>Oryzinae</taxon>
        <taxon>Oryza</taxon>
        <taxon>Oryza sativa</taxon>
    </lineage>
</organism>
<gene>
    <name evidence="1" type="ordered locus">Os01g0212500</name>
</gene>
<evidence type="ECO:0000313" key="2">
    <source>
        <dbReference type="Proteomes" id="UP000000763"/>
    </source>
</evidence>
<sequence>LCSLQKQQGERPCQRPCLPHLELTASTPPQAASCGAIIQRLQCHGISGNNISSSSSQPFYSFLPVGPVRCERTLSECKTDVSEGVDLELKLGNC</sequence>
<reference evidence="2" key="2">
    <citation type="journal article" date="2008" name="Nucleic Acids Res.">
        <title>The rice annotation project database (RAP-DB): 2008 update.</title>
        <authorList>
            <consortium name="The rice annotation project (RAP)"/>
        </authorList>
    </citation>
    <scope>GENOME REANNOTATION</scope>
    <source>
        <strain evidence="2">cv. Nipponbare</strain>
    </source>
</reference>
<dbReference type="Proteomes" id="UP000000763">
    <property type="component" value="Chromosome 1"/>
</dbReference>
<dbReference type="EMBL" id="AP008207">
    <property type="protein sequence ID" value="BAH90959.1"/>
    <property type="molecule type" value="Genomic_DNA"/>
</dbReference>
<dbReference type="AlphaFoldDB" id="C7IWR9"/>
<feature type="non-terminal residue" evidence="1">
    <location>
        <position position="1"/>
    </location>
</feature>